<organism evidence="8 9">
    <name type="scientific">Muntiacus muntjak</name>
    <name type="common">Barking deer</name>
    <name type="synonym">Indian muntjac</name>
    <dbReference type="NCBI Taxonomy" id="9888"/>
    <lineage>
        <taxon>Eukaryota</taxon>
        <taxon>Metazoa</taxon>
        <taxon>Chordata</taxon>
        <taxon>Craniata</taxon>
        <taxon>Vertebrata</taxon>
        <taxon>Euteleostomi</taxon>
        <taxon>Mammalia</taxon>
        <taxon>Eutheria</taxon>
        <taxon>Laurasiatheria</taxon>
        <taxon>Artiodactyla</taxon>
        <taxon>Ruminantia</taxon>
        <taxon>Pecora</taxon>
        <taxon>Cervidae</taxon>
        <taxon>Muntiacinae</taxon>
        <taxon>Muntiacus</taxon>
    </lineage>
</organism>
<evidence type="ECO:0000313" key="9">
    <source>
        <dbReference type="Proteomes" id="UP000326458"/>
    </source>
</evidence>
<dbReference type="GO" id="GO:0005840">
    <property type="term" value="C:ribosome"/>
    <property type="evidence" value="ECO:0007669"/>
    <property type="project" value="UniProtKB-KW"/>
</dbReference>
<name>A0A5N3WXQ0_MUNMU</name>
<gene>
    <name evidence="8" type="ORF">FD754_010547</name>
</gene>
<dbReference type="EMBL" id="VCEA01000001">
    <property type="protein sequence ID" value="KAB0366391.1"/>
    <property type="molecule type" value="Genomic_DNA"/>
</dbReference>
<comment type="subunit">
    <text evidence="2">Component of the large ribosomal subunit.</text>
</comment>
<accession>A0A5N3WXQ0</accession>
<dbReference type="GO" id="GO:0003735">
    <property type="term" value="F:structural constituent of ribosome"/>
    <property type="evidence" value="ECO:0007669"/>
    <property type="project" value="InterPro"/>
</dbReference>
<evidence type="ECO:0000256" key="7">
    <source>
        <dbReference type="ARBA" id="ARBA00035331"/>
    </source>
</evidence>
<dbReference type="InterPro" id="IPR000509">
    <property type="entry name" value="Ribosomal_eL36"/>
</dbReference>
<dbReference type="GO" id="GO:1990904">
    <property type="term" value="C:ribonucleoprotein complex"/>
    <property type="evidence" value="ECO:0007669"/>
    <property type="project" value="UniProtKB-KW"/>
</dbReference>
<evidence type="ECO:0000256" key="5">
    <source>
        <dbReference type="ARBA" id="ARBA00034092"/>
    </source>
</evidence>
<protein>
    <recommendedName>
        <fullName evidence="6">Large ribosomal subunit protein eL36</fullName>
    </recommendedName>
    <alternativeName>
        <fullName evidence="7">60S ribosomal protein L36</fullName>
    </alternativeName>
</protein>
<comment type="function">
    <text evidence="5">Component of the large ribosomal subunit. The ribosome is a large ribonucleoprotein complex responsible for the synthesis of proteins in the cell.</text>
</comment>
<sequence>MAVGLHKGHKATKNMSKEVCGFTPYEQRAMELLMVSRDEQVLKFIKKRVGTHILAIMRKVAA</sequence>
<reference evidence="8 9" key="1">
    <citation type="submission" date="2019-06" db="EMBL/GenBank/DDBJ databases">
        <title>Discovery of a novel chromosome fission-fusion reversal in muntjac.</title>
        <authorList>
            <person name="Mudd A.B."/>
            <person name="Bredeson J.V."/>
            <person name="Baum R."/>
            <person name="Hockemeyer D."/>
            <person name="Rokhsar D.S."/>
        </authorList>
    </citation>
    <scope>NUCLEOTIDE SEQUENCE [LARGE SCALE GENOMIC DNA]</scope>
    <source>
        <strain evidence="8">UTSW_UCB_Mm</strain>
        <tissue evidence="8">Fibroblast cell line</tissue>
    </source>
</reference>
<evidence type="ECO:0000256" key="2">
    <source>
        <dbReference type="ARBA" id="ARBA00011133"/>
    </source>
</evidence>
<keyword evidence="4" id="KW-0687">Ribonucleoprotein</keyword>
<dbReference type="Gene3D" id="1.10.10.1760">
    <property type="entry name" value="60S ribosomal protein L36"/>
    <property type="match status" value="1"/>
</dbReference>
<dbReference type="Proteomes" id="UP000326458">
    <property type="component" value="Unassembled WGS sequence"/>
</dbReference>
<comment type="caution">
    <text evidence="8">The sequence shown here is derived from an EMBL/GenBank/DDBJ whole genome shotgun (WGS) entry which is preliminary data.</text>
</comment>
<comment type="similarity">
    <text evidence="1">Belongs to the eukaryotic ribosomal protein eL36 family.</text>
</comment>
<evidence type="ECO:0000256" key="6">
    <source>
        <dbReference type="ARBA" id="ARBA00035226"/>
    </source>
</evidence>
<proteinExistence type="inferred from homology"/>
<evidence type="ECO:0000256" key="4">
    <source>
        <dbReference type="ARBA" id="ARBA00023274"/>
    </source>
</evidence>
<keyword evidence="3" id="KW-0689">Ribosomal protein</keyword>
<dbReference type="InterPro" id="IPR038097">
    <property type="entry name" value="Ribosomal_eL36_sf"/>
</dbReference>
<evidence type="ECO:0000256" key="3">
    <source>
        <dbReference type="ARBA" id="ARBA00022980"/>
    </source>
</evidence>
<dbReference type="Pfam" id="PF01158">
    <property type="entry name" value="Ribosomal_L36e"/>
    <property type="match status" value="1"/>
</dbReference>
<dbReference type="AlphaFoldDB" id="A0A5N3WXQ0"/>
<keyword evidence="9" id="KW-1185">Reference proteome</keyword>
<evidence type="ECO:0000313" key="8">
    <source>
        <dbReference type="EMBL" id="KAB0366391.1"/>
    </source>
</evidence>
<evidence type="ECO:0000256" key="1">
    <source>
        <dbReference type="ARBA" id="ARBA00006509"/>
    </source>
</evidence>
<dbReference type="PANTHER" id="PTHR10114">
    <property type="entry name" value="60S RIBOSOMAL PROTEIN L36"/>
    <property type="match status" value="1"/>
</dbReference>
<dbReference type="GO" id="GO:0006412">
    <property type="term" value="P:translation"/>
    <property type="evidence" value="ECO:0007669"/>
    <property type="project" value="InterPro"/>
</dbReference>